<dbReference type="InParanoid" id="A0A7M7QNS4"/>
<feature type="transmembrane region" description="Helical" evidence="4">
    <location>
        <begin position="67"/>
        <end position="88"/>
    </location>
</feature>
<dbReference type="GO" id="GO:0099044">
    <property type="term" value="P:vesicle tethering to endoplasmic reticulum"/>
    <property type="evidence" value="ECO:0007669"/>
    <property type="project" value="TreeGrafter"/>
</dbReference>
<dbReference type="EnsemblMetazoa" id="XM_031932573">
    <property type="protein sequence ID" value="XP_031788433"/>
    <property type="gene ID" value="LOC116417743"/>
</dbReference>
<comment type="subcellular location">
    <subcellularLocation>
        <location evidence="1">Membrane</location>
        <topology evidence="1">Multi-pass membrane protein</topology>
    </subcellularLocation>
</comment>
<name>A0A7M7QNS4_NASVI</name>
<evidence type="ECO:0000256" key="5">
    <source>
        <dbReference type="SAM" id="SignalP"/>
    </source>
</evidence>
<dbReference type="RefSeq" id="XP_031788433.1">
    <property type="nucleotide sequence ID" value="XM_031932573.2"/>
</dbReference>
<dbReference type="PANTHER" id="PTHR46121">
    <property type="entry name" value="STEROIDOGENIC ACUTE REGULATORY PROTEIN-LIKE"/>
    <property type="match status" value="1"/>
</dbReference>
<dbReference type="Proteomes" id="UP000002358">
    <property type="component" value="Chromosome 5"/>
</dbReference>
<dbReference type="OrthoDB" id="74575at2759"/>
<dbReference type="PROSITE" id="PS51439">
    <property type="entry name" value="MENTAL"/>
    <property type="match status" value="1"/>
</dbReference>
<dbReference type="GO" id="GO:0005789">
    <property type="term" value="C:endoplasmic reticulum membrane"/>
    <property type="evidence" value="ECO:0007669"/>
    <property type="project" value="TreeGrafter"/>
</dbReference>
<feature type="signal peptide" evidence="5">
    <location>
        <begin position="1"/>
        <end position="18"/>
    </location>
</feature>
<sequence>MFDFFFTFFMWLICAVTAHTIFQTTVVQEIINYTMETSLFDVVVIATCRFVILIAFYLVLRMDHWCVVALSTASTCAFLLAKIFLYNWSQSRQPVLQVLFIIVSFVLVWAEVCRLDIPLPHDIQAANSNSGLADSETTPLHYSYVQVSILPRENVSYYYTPTVSPNQSDEEEVDHIENSRVRSLPISIAKRIPYDPFLYMNN</sequence>
<evidence type="ECO:0000313" key="8">
    <source>
        <dbReference type="Proteomes" id="UP000002358"/>
    </source>
</evidence>
<evidence type="ECO:0000256" key="4">
    <source>
        <dbReference type="SAM" id="Phobius"/>
    </source>
</evidence>
<dbReference type="Pfam" id="PF10457">
    <property type="entry name" value="MENTAL"/>
    <property type="match status" value="1"/>
</dbReference>
<organism evidence="7 8">
    <name type="scientific">Nasonia vitripennis</name>
    <name type="common">Parasitic wasp</name>
    <dbReference type="NCBI Taxonomy" id="7425"/>
    <lineage>
        <taxon>Eukaryota</taxon>
        <taxon>Metazoa</taxon>
        <taxon>Ecdysozoa</taxon>
        <taxon>Arthropoda</taxon>
        <taxon>Hexapoda</taxon>
        <taxon>Insecta</taxon>
        <taxon>Pterygota</taxon>
        <taxon>Neoptera</taxon>
        <taxon>Endopterygota</taxon>
        <taxon>Hymenoptera</taxon>
        <taxon>Apocrita</taxon>
        <taxon>Proctotrupomorpha</taxon>
        <taxon>Chalcidoidea</taxon>
        <taxon>Pteromalidae</taxon>
        <taxon>Pteromalinae</taxon>
        <taxon>Nasonia</taxon>
    </lineage>
</organism>
<feature type="transmembrane region" description="Helical" evidence="4">
    <location>
        <begin position="42"/>
        <end position="60"/>
    </location>
</feature>
<evidence type="ECO:0000256" key="2">
    <source>
        <dbReference type="ARBA" id="ARBA00022692"/>
    </source>
</evidence>
<evidence type="ECO:0000256" key="1">
    <source>
        <dbReference type="ARBA" id="ARBA00004141"/>
    </source>
</evidence>
<dbReference type="AlphaFoldDB" id="A0A7M7QNS4"/>
<proteinExistence type="predicted"/>
<evidence type="ECO:0000259" key="6">
    <source>
        <dbReference type="PROSITE" id="PS51439"/>
    </source>
</evidence>
<dbReference type="GO" id="GO:0005765">
    <property type="term" value="C:lysosomal membrane"/>
    <property type="evidence" value="ECO:0007669"/>
    <property type="project" value="TreeGrafter"/>
</dbReference>
<keyword evidence="4" id="KW-1133">Transmembrane helix</keyword>
<evidence type="ECO:0000256" key="3">
    <source>
        <dbReference type="ARBA" id="ARBA00023136"/>
    </source>
</evidence>
<feature type="chain" id="PRO_5029468260" description="MENTAL domain-containing protein" evidence="5">
    <location>
        <begin position="19"/>
        <end position="202"/>
    </location>
</feature>
<keyword evidence="8" id="KW-1185">Reference proteome</keyword>
<accession>A0A7M7QNS4</accession>
<dbReference type="KEGG" id="nvi:116417743"/>
<keyword evidence="2 4" id="KW-0812">Transmembrane</keyword>
<dbReference type="InterPro" id="IPR051869">
    <property type="entry name" value="STARD3"/>
</dbReference>
<feature type="transmembrane region" description="Helical" evidence="4">
    <location>
        <begin position="94"/>
        <end position="112"/>
    </location>
</feature>
<feature type="domain" description="MENTAL" evidence="6">
    <location>
        <begin position="1"/>
        <end position="164"/>
    </location>
</feature>
<keyword evidence="5" id="KW-0732">Signal</keyword>
<dbReference type="InterPro" id="IPR019498">
    <property type="entry name" value="MENTAL"/>
</dbReference>
<dbReference type="GO" id="GO:0031902">
    <property type="term" value="C:late endosome membrane"/>
    <property type="evidence" value="ECO:0007669"/>
    <property type="project" value="TreeGrafter"/>
</dbReference>
<reference evidence="7" key="1">
    <citation type="submission" date="2021-01" db="UniProtKB">
        <authorList>
            <consortium name="EnsemblMetazoa"/>
        </authorList>
    </citation>
    <scope>IDENTIFICATION</scope>
</reference>
<evidence type="ECO:0000313" key="7">
    <source>
        <dbReference type="EnsemblMetazoa" id="XP_031788433"/>
    </source>
</evidence>
<dbReference type="PANTHER" id="PTHR46121:SF4">
    <property type="entry name" value="STEROIDOGENIC ACUTE REGULATORY PROTEIN-LIKE"/>
    <property type="match status" value="1"/>
</dbReference>
<keyword evidence="3 4" id="KW-0472">Membrane</keyword>
<dbReference type="GeneID" id="116417743"/>
<dbReference type="GO" id="GO:0140284">
    <property type="term" value="C:endoplasmic reticulum-endosome membrane contact site"/>
    <property type="evidence" value="ECO:0007669"/>
    <property type="project" value="TreeGrafter"/>
</dbReference>
<protein>
    <recommendedName>
        <fullName evidence="6">MENTAL domain-containing protein</fullName>
    </recommendedName>
</protein>